<reference evidence="6 7" key="1">
    <citation type="submission" date="2014-04" db="EMBL/GenBank/DDBJ databases">
        <title>Evolutionary Origins and Diversification of the Mycorrhizal Mutualists.</title>
        <authorList>
            <consortium name="DOE Joint Genome Institute"/>
            <consortium name="Mycorrhizal Genomics Consortium"/>
            <person name="Kohler A."/>
            <person name="Kuo A."/>
            <person name="Nagy L.G."/>
            <person name="Floudas D."/>
            <person name="Copeland A."/>
            <person name="Barry K.W."/>
            <person name="Cichocki N."/>
            <person name="Veneault-Fourrey C."/>
            <person name="LaButti K."/>
            <person name="Lindquist E.A."/>
            <person name="Lipzen A."/>
            <person name="Lundell T."/>
            <person name="Morin E."/>
            <person name="Murat C."/>
            <person name="Riley R."/>
            <person name="Ohm R."/>
            <person name="Sun H."/>
            <person name="Tunlid A."/>
            <person name="Henrissat B."/>
            <person name="Grigoriev I.V."/>
            <person name="Hibbett D.S."/>
            <person name="Martin F."/>
        </authorList>
    </citation>
    <scope>NUCLEOTIDE SEQUENCE [LARGE SCALE GENOMIC DNA]</scope>
    <source>
        <strain evidence="6 7">Koide BX008</strain>
    </source>
</reference>
<evidence type="ECO:0000256" key="5">
    <source>
        <dbReference type="SAM" id="MobiDB-lite"/>
    </source>
</evidence>
<evidence type="ECO:0000256" key="1">
    <source>
        <dbReference type="ARBA" id="ARBA00004604"/>
    </source>
</evidence>
<dbReference type="InterPro" id="IPR006709">
    <property type="entry name" value="SSU_processome_Utp14"/>
</dbReference>
<feature type="compositionally biased region" description="Basic and acidic residues" evidence="5">
    <location>
        <begin position="572"/>
        <end position="586"/>
    </location>
</feature>
<dbReference type="AlphaFoldDB" id="A0A0C2TVA7"/>
<feature type="region of interest" description="Disordered" evidence="5">
    <location>
        <begin position="348"/>
        <end position="378"/>
    </location>
</feature>
<proteinExistence type="predicted"/>
<comment type="subcellular location">
    <subcellularLocation>
        <location evidence="1">Nucleus</location>
        <location evidence="1">Nucleolus</location>
    </subcellularLocation>
</comment>
<feature type="coiled-coil region" evidence="4">
    <location>
        <begin position="627"/>
        <end position="654"/>
    </location>
</feature>
<feature type="compositionally biased region" description="Acidic residues" evidence="5">
    <location>
        <begin position="98"/>
        <end position="124"/>
    </location>
</feature>
<keyword evidence="4" id="KW-0175">Coiled coil</keyword>
<feature type="compositionally biased region" description="Low complexity" evidence="5">
    <location>
        <begin position="348"/>
        <end position="374"/>
    </location>
</feature>
<feature type="compositionally biased region" description="Basic residues" evidence="5">
    <location>
        <begin position="135"/>
        <end position="148"/>
    </location>
</feature>
<dbReference type="STRING" id="946122.A0A0C2TVA7"/>
<name>A0A0C2TVA7_AMAMK</name>
<accession>A0A0C2TVA7</accession>
<dbReference type="GO" id="GO:0032040">
    <property type="term" value="C:small-subunit processome"/>
    <property type="evidence" value="ECO:0007669"/>
    <property type="project" value="InterPro"/>
</dbReference>
<feature type="region of interest" description="Disordered" evidence="5">
    <location>
        <begin position="1"/>
        <end position="28"/>
    </location>
</feature>
<keyword evidence="2" id="KW-0597">Phosphoprotein</keyword>
<feature type="compositionally biased region" description="Acidic residues" evidence="5">
    <location>
        <begin position="265"/>
        <end position="279"/>
    </location>
</feature>
<dbReference type="PANTHER" id="PTHR14150:SF12">
    <property type="entry name" value="U3 SMALL NUCLEOLAR RNA-ASSOCIATED PROTEIN 14 HOMOLOG A"/>
    <property type="match status" value="1"/>
</dbReference>
<evidence type="ECO:0008006" key="8">
    <source>
        <dbReference type="Google" id="ProtNLM"/>
    </source>
</evidence>
<feature type="compositionally biased region" description="Basic and acidic residues" evidence="5">
    <location>
        <begin position="809"/>
        <end position="826"/>
    </location>
</feature>
<evidence type="ECO:0000256" key="3">
    <source>
        <dbReference type="ARBA" id="ARBA00023242"/>
    </source>
</evidence>
<dbReference type="HOGENOM" id="CLU_003783_0_1_1"/>
<feature type="region of interest" description="Disordered" evidence="5">
    <location>
        <begin position="981"/>
        <end position="1001"/>
    </location>
</feature>
<feature type="compositionally biased region" description="Acidic residues" evidence="5">
    <location>
        <begin position="227"/>
        <end position="257"/>
    </location>
</feature>
<feature type="region of interest" description="Disordered" evidence="5">
    <location>
        <begin position="97"/>
        <end position="323"/>
    </location>
</feature>
<dbReference type="FunCoup" id="A0A0C2TVA7">
    <property type="interactions" value="453"/>
</dbReference>
<keyword evidence="3" id="KW-0539">Nucleus</keyword>
<evidence type="ECO:0000313" key="6">
    <source>
        <dbReference type="EMBL" id="KIL71269.1"/>
    </source>
</evidence>
<feature type="compositionally biased region" description="Basic and acidic residues" evidence="5">
    <location>
        <begin position="537"/>
        <end position="550"/>
    </location>
</feature>
<protein>
    <recommendedName>
        <fullName evidence="8">Utp14-domain-containing protein</fullName>
    </recommendedName>
</protein>
<gene>
    <name evidence="6" type="ORF">M378DRAFT_6073</name>
</gene>
<evidence type="ECO:0000256" key="2">
    <source>
        <dbReference type="ARBA" id="ARBA00022553"/>
    </source>
</evidence>
<evidence type="ECO:0000313" key="7">
    <source>
        <dbReference type="Proteomes" id="UP000054549"/>
    </source>
</evidence>
<feature type="compositionally biased region" description="Acidic residues" evidence="5">
    <location>
        <begin position="598"/>
        <end position="618"/>
    </location>
</feature>
<feature type="region of interest" description="Disordered" evidence="5">
    <location>
        <begin position="513"/>
        <end position="627"/>
    </location>
</feature>
<feature type="compositionally biased region" description="Acidic residues" evidence="5">
    <location>
        <begin position="169"/>
        <end position="189"/>
    </location>
</feature>
<feature type="compositionally biased region" description="Low complexity" evidence="5">
    <location>
        <begin position="874"/>
        <end position="886"/>
    </location>
</feature>
<feature type="region of interest" description="Disordered" evidence="5">
    <location>
        <begin position="874"/>
        <end position="925"/>
    </location>
</feature>
<sequence length="1092" mass="121889">MSGRRHTTGRAQAKTSFDKGKPTLKQSNVIGYAKRQSQKTKYRSNIDDVYEYEAVKSRRSNIRLELDKDEAKEYGVGPDGEIGLDVDSDALRARLIGENEDNEVIPSDDDEEIDSDAAFEESDEDRFAGFFSDKKAKKKANNSKKKPSVRFADVDLNEDDDVVGREDEQREDDNDEEEYDDEEMGEGDQEFISLVDILDGKGEADTGDDENLASKPLSNAKSPVRNEDEDERMDDEAEEEVEEEEEDGNEEEVSADEAEIHDFAPSDEEEAPEALDDLENFITSLGTTDKKRKAQADSGTALSEGPKRKRRQIIQERTEAGAENEFRAIASGPKLQLEDLLAPLASQSSALQSLKKSTKALTSTSAKSGKTLSAPLPQRAQERLDREAAYAQTKQEVDKWKDTMKRIREAEHLSFPLQEPNSMGRTSNLELNAKFKPSNELESSIDALLKAANMRDEADLMRTEENILKANKLTLEEVAERRAELRRMRDLMFRAELKARRINKIKSKTYRKLRRKEKDRLGQLTKDAGDEEGEEERIERERERAMERATLRHKQTGKWARQMQSRGDTLGEDERREMEEMLSRGEKLRRRIQGVGSDESEGDQEESDEDEDVYDEEGEQRSLQKIKQSAFDELQRVNKQDEELENDMNNEKRSVFSMKFMKEAMVREKAAANKIADDFLKELGGNDLDANAEDGTEDAVTAGVVSERVGGRVSFRPGGPGISLRPMTSLASDTSSVTLKSTDLPTSPVVHSAVPRIHASPGPFSPTVPAKSLQSASPMEDANNAASSLNPWLTRPDAQEAVATSKASRKNEVVISKDSKAAEKSKNKLRKLAMKQAEEKQKQKDDATLEIEVGIRGALTLRATSSTAAVGAEKAASASNSTPSTTENGNNGLSKNRKYKRLDSHATSATQQREDAAEDSDTNTEIEAQEDALEAKRKGLKAFQQRDLVALAFAGDNVVQQFEETKLREITADAPKQVDTTIPGWGSWGGTGIRKAPSKPSRIKTIPGVDPANRADYNKKHVIISERRDKKAAKYMVKDLPFPYTSKAQFERSMERPLGTEWNTRVGFQRATLPRVAIKPGSVITPLRKFSS</sequence>
<dbReference type="Pfam" id="PF04615">
    <property type="entry name" value="Utp14"/>
    <property type="match status" value="1"/>
</dbReference>
<dbReference type="GO" id="GO:0006364">
    <property type="term" value="P:rRNA processing"/>
    <property type="evidence" value="ECO:0007669"/>
    <property type="project" value="InterPro"/>
</dbReference>
<feature type="compositionally biased region" description="Basic and acidic residues" evidence="5">
    <location>
        <begin position="313"/>
        <end position="323"/>
    </location>
</feature>
<keyword evidence="7" id="KW-1185">Reference proteome</keyword>
<dbReference type="Proteomes" id="UP000054549">
    <property type="component" value="Unassembled WGS sequence"/>
</dbReference>
<organism evidence="6 7">
    <name type="scientific">Amanita muscaria (strain Koide BX008)</name>
    <dbReference type="NCBI Taxonomy" id="946122"/>
    <lineage>
        <taxon>Eukaryota</taxon>
        <taxon>Fungi</taxon>
        <taxon>Dikarya</taxon>
        <taxon>Basidiomycota</taxon>
        <taxon>Agaricomycotina</taxon>
        <taxon>Agaricomycetes</taxon>
        <taxon>Agaricomycetidae</taxon>
        <taxon>Agaricales</taxon>
        <taxon>Pluteineae</taxon>
        <taxon>Amanitaceae</taxon>
        <taxon>Amanita</taxon>
    </lineage>
</organism>
<dbReference type="InParanoid" id="A0A0C2TVA7"/>
<dbReference type="OrthoDB" id="277439at2759"/>
<evidence type="ECO:0000256" key="4">
    <source>
        <dbReference type="SAM" id="Coils"/>
    </source>
</evidence>
<feature type="region of interest" description="Disordered" evidence="5">
    <location>
        <begin position="755"/>
        <end position="827"/>
    </location>
</feature>
<dbReference type="PANTHER" id="PTHR14150">
    <property type="entry name" value="U3 SMALL NUCLEOLAR RNA-ASSOCIATED PROTEIN 14"/>
    <property type="match status" value="1"/>
</dbReference>
<dbReference type="EMBL" id="KN818222">
    <property type="protein sequence ID" value="KIL71269.1"/>
    <property type="molecule type" value="Genomic_DNA"/>
</dbReference>
<feature type="compositionally biased region" description="Acidic residues" evidence="5">
    <location>
        <begin position="916"/>
        <end position="925"/>
    </location>
</feature>